<comment type="catalytic activity">
    <reaction evidence="12">
        <text>4 porphobilinogen + H2O = hydroxymethylbilane + 4 NH4(+)</text>
        <dbReference type="Rhea" id="RHEA:13185"/>
        <dbReference type="ChEBI" id="CHEBI:15377"/>
        <dbReference type="ChEBI" id="CHEBI:28938"/>
        <dbReference type="ChEBI" id="CHEBI:57845"/>
        <dbReference type="ChEBI" id="CHEBI:58126"/>
        <dbReference type="EC" id="2.5.1.61"/>
    </reaction>
</comment>
<evidence type="ECO:0000256" key="8">
    <source>
        <dbReference type="ARBA" id="ARBA00023133"/>
    </source>
</evidence>
<dbReference type="PANTHER" id="PTHR11557">
    <property type="entry name" value="PORPHOBILINOGEN DEAMINASE"/>
    <property type="match status" value="1"/>
</dbReference>
<dbReference type="Gene3D" id="3.30.160.40">
    <property type="entry name" value="Porphobilinogen deaminase, C-terminal domain"/>
    <property type="match status" value="1"/>
</dbReference>
<dbReference type="SUPFAM" id="SSF54782">
    <property type="entry name" value="Porphobilinogen deaminase (hydroxymethylbilane synthase), C-terminal domain"/>
    <property type="match status" value="1"/>
</dbReference>
<evidence type="ECO:0000259" key="15">
    <source>
        <dbReference type="Pfam" id="PF03900"/>
    </source>
</evidence>
<evidence type="ECO:0000259" key="14">
    <source>
        <dbReference type="Pfam" id="PF01379"/>
    </source>
</evidence>
<feature type="compositionally biased region" description="Polar residues" evidence="13">
    <location>
        <begin position="1"/>
        <end position="23"/>
    </location>
</feature>
<keyword evidence="8" id="KW-0350">Heme biosynthesis</keyword>
<evidence type="ECO:0000313" key="16">
    <source>
        <dbReference type="EMBL" id="KAF2838024.1"/>
    </source>
</evidence>
<dbReference type="AlphaFoldDB" id="A0A9P4S8U6"/>
<dbReference type="PANTHER" id="PTHR11557:SF0">
    <property type="entry name" value="PORPHOBILINOGEN DEAMINASE"/>
    <property type="match status" value="1"/>
</dbReference>
<feature type="domain" description="Porphobilinogen deaminase N-terminal" evidence="14">
    <location>
        <begin position="22"/>
        <end position="237"/>
    </location>
</feature>
<dbReference type="GO" id="GO:0004418">
    <property type="term" value="F:hydroxymethylbilane synthase activity"/>
    <property type="evidence" value="ECO:0007669"/>
    <property type="project" value="UniProtKB-EC"/>
</dbReference>
<evidence type="ECO:0000256" key="7">
    <source>
        <dbReference type="ARBA" id="ARBA00022679"/>
    </source>
</evidence>
<dbReference type="FunFam" id="3.40.190.10:FF:000005">
    <property type="entry name" value="Porphobilinogen deaminase"/>
    <property type="match status" value="1"/>
</dbReference>
<sequence>MTSSAPDDSNITSAHNEPSNKINIGTRRSALARIQADLVRDELQKAWPEKTYEIHAMSTMGDKNQVTPLHEMGAKALWTHELEALLLEKKLDGVVHCLKDMPTQLPANLKIGAILPGEDPRDVLVVRSSLNTTYSTLSSLPASSIIGTSSVRRSAQIRRKYPHLQFADVRGNIGTRLSKLDDPESPYTALVLAAAGLKRLGLDDRISQYLTGKEGGMLHAVGQGALAIEIREGDDEMECVVKKIACWRTTRQMLAQRSLMRTLEGGCSVPIGVETEWVKGETSGAGDGDVDEERFTNELVMSAIVVSLDGADAAEGEIKKVVRNEEDADEFGRDMARLLIERGASEILEKINLNRKIIEAQGDA</sequence>
<evidence type="ECO:0000256" key="1">
    <source>
        <dbReference type="ARBA" id="ARBA00001916"/>
    </source>
</evidence>
<comment type="caution">
    <text evidence="16">The sequence shown here is derived from an EMBL/GenBank/DDBJ whole genome shotgun (WGS) entry which is preliminary data.</text>
</comment>
<dbReference type="Gene3D" id="3.40.190.10">
    <property type="entry name" value="Periplasmic binding protein-like II"/>
    <property type="match status" value="2"/>
</dbReference>
<keyword evidence="7" id="KW-0808">Transferase</keyword>
<evidence type="ECO:0000256" key="9">
    <source>
        <dbReference type="ARBA" id="ARBA00023244"/>
    </source>
</evidence>
<dbReference type="NCBIfam" id="TIGR00212">
    <property type="entry name" value="hemC"/>
    <property type="match status" value="1"/>
</dbReference>
<feature type="domain" description="Porphobilinogen deaminase C-terminal" evidence="15">
    <location>
        <begin position="252"/>
        <end position="339"/>
    </location>
</feature>
<dbReference type="PRINTS" id="PR00151">
    <property type="entry name" value="PORPHBDMNASE"/>
</dbReference>
<dbReference type="SUPFAM" id="SSF53850">
    <property type="entry name" value="Periplasmic binding protein-like II"/>
    <property type="match status" value="1"/>
</dbReference>
<dbReference type="Pfam" id="PF01379">
    <property type="entry name" value="Porphobil_deam"/>
    <property type="match status" value="1"/>
</dbReference>
<comment type="pathway">
    <text evidence="3">Porphyrin-containing compound metabolism; protoporphyrin-IX biosynthesis; coproporphyrinogen-III from 5-aminolevulinate: step 2/4.</text>
</comment>
<dbReference type="PIRSF" id="PIRSF001438">
    <property type="entry name" value="4pyrrol_synth_OHMeBilane_synth"/>
    <property type="match status" value="1"/>
</dbReference>
<dbReference type="InterPro" id="IPR022418">
    <property type="entry name" value="Porphobilinogen_deaminase_C"/>
</dbReference>
<dbReference type="Proteomes" id="UP000799429">
    <property type="component" value="Unassembled WGS sequence"/>
</dbReference>
<evidence type="ECO:0000256" key="3">
    <source>
        <dbReference type="ARBA" id="ARBA00004735"/>
    </source>
</evidence>
<dbReference type="InterPro" id="IPR036803">
    <property type="entry name" value="Porphobilinogen_deaminase_C_sf"/>
</dbReference>
<accession>A0A9P4S8U6</accession>
<organism evidence="16 17">
    <name type="scientific">Patellaria atrata CBS 101060</name>
    <dbReference type="NCBI Taxonomy" id="1346257"/>
    <lineage>
        <taxon>Eukaryota</taxon>
        <taxon>Fungi</taxon>
        <taxon>Dikarya</taxon>
        <taxon>Ascomycota</taxon>
        <taxon>Pezizomycotina</taxon>
        <taxon>Dothideomycetes</taxon>
        <taxon>Dothideomycetes incertae sedis</taxon>
        <taxon>Patellariales</taxon>
        <taxon>Patellariaceae</taxon>
        <taxon>Patellaria</taxon>
    </lineage>
</organism>
<evidence type="ECO:0000256" key="5">
    <source>
        <dbReference type="ARBA" id="ARBA00012655"/>
    </source>
</evidence>
<proteinExistence type="inferred from homology"/>
<evidence type="ECO:0000313" key="17">
    <source>
        <dbReference type="Proteomes" id="UP000799429"/>
    </source>
</evidence>
<evidence type="ECO:0000256" key="11">
    <source>
        <dbReference type="ARBA" id="ARBA00033064"/>
    </source>
</evidence>
<keyword evidence="17" id="KW-1185">Reference proteome</keyword>
<dbReference type="Pfam" id="PF03900">
    <property type="entry name" value="Porphobil_deamC"/>
    <property type="match status" value="1"/>
</dbReference>
<evidence type="ECO:0000256" key="12">
    <source>
        <dbReference type="ARBA" id="ARBA00048169"/>
    </source>
</evidence>
<comment type="similarity">
    <text evidence="4">Belongs to the HMBS family.</text>
</comment>
<comment type="cofactor">
    <cofactor evidence="1">
        <name>dipyrromethane</name>
        <dbReference type="ChEBI" id="CHEBI:60342"/>
    </cofactor>
</comment>
<dbReference type="OrthoDB" id="564646at2759"/>
<dbReference type="GO" id="GO:0005737">
    <property type="term" value="C:cytoplasm"/>
    <property type="evidence" value="ECO:0007669"/>
    <property type="project" value="TreeGrafter"/>
</dbReference>
<comment type="function">
    <text evidence="2">Tetrapolymerization of the monopyrrole PBG into the hydroxymethylbilane pre-uroporphyrinogen in several discrete steps.</text>
</comment>
<dbReference type="GO" id="GO:0006783">
    <property type="term" value="P:heme biosynthetic process"/>
    <property type="evidence" value="ECO:0007669"/>
    <property type="project" value="UniProtKB-KW"/>
</dbReference>
<name>A0A9P4S8U6_9PEZI</name>
<dbReference type="InterPro" id="IPR022417">
    <property type="entry name" value="Porphobilin_deaminase_N"/>
</dbReference>
<evidence type="ECO:0000256" key="13">
    <source>
        <dbReference type="SAM" id="MobiDB-lite"/>
    </source>
</evidence>
<gene>
    <name evidence="16" type="ORF">M501DRAFT_1004851</name>
</gene>
<dbReference type="FunFam" id="3.40.190.10:FF:000086">
    <property type="entry name" value="Probable porphobilinogen deaminase"/>
    <property type="match status" value="1"/>
</dbReference>
<dbReference type="EMBL" id="MU006097">
    <property type="protein sequence ID" value="KAF2838024.1"/>
    <property type="molecule type" value="Genomic_DNA"/>
</dbReference>
<evidence type="ECO:0000256" key="2">
    <source>
        <dbReference type="ARBA" id="ARBA00002869"/>
    </source>
</evidence>
<reference evidence="16" key="1">
    <citation type="journal article" date="2020" name="Stud. Mycol.">
        <title>101 Dothideomycetes genomes: a test case for predicting lifestyles and emergence of pathogens.</title>
        <authorList>
            <person name="Haridas S."/>
            <person name="Albert R."/>
            <person name="Binder M."/>
            <person name="Bloem J."/>
            <person name="Labutti K."/>
            <person name="Salamov A."/>
            <person name="Andreopoulos B."/>
            <person name="Baker S."/>
            <person name="Barry K."/>
            <person name="Bills G."/>
            <person name="Bluhm B."/>
            <person name="Cannon C."/>
            <person name="Castanera R."/>
            <person name="Culley D."/>
            <person name="Daum C."/>
            <person name="Ezra D."/>
            <person name="Gonzalez J."/>
            <person name="Henrissat B."/>
            <person name="Kuo A."/>
            <person name="Liang C."/>
            <person name="Lipzen A."/>
            <person name="Lutzoni F."/>
            <person name="Magnuson J."/>
            <person name="Mondo S."/>
            <person name="Nolan M."/>
            <person name="Ohm R."/>
            <person name="Pangilinan J."/>
            <person name="Park H.-J."/>
            <person name="Ramirez L."/>
            <person name="Alfaro M."/>
            <person name="Sun H."/>
            <person name="Tritt A."/>
            <person name="Yoshinaga Y."/>
            <person name="Zwiers L.-H."/>
            <person name="Turgeon B."/>
            <person name="Goodwin S."/>
            <person name="Spatafora J."/>
            <person name="Crous P."/>
            <person name="Grigoriev I."/>
        </authorList>
    </citation>
    <scope>NUCLEOTIDE SEQUENCE</scope>
    <source>
        <strain evidence="16">CBS 101060</strain>
    </source>
</reference>
<evidence type="ECO:0000256" key="6">
    <source>
        <dbReference type="ARBA" id="ARBA00016519"/>
    </source>
</evidence>
<protein>
    <recommendedName>
        <fullName evidence="6">Porphobilinogen deaminase</fullName>
        <ecNumber evidence="5">2.5.1.61</ecNumber>
    </recommendedName>
    <alternativeName>
        <fullName evidence="11">Hydroxymethylbilane synthase</fullName>
    </alternativeName>
    <alternativeName>
        <fullName evidence="10">Pre-uroporphyrinogen synthase</fullName>
    </alternativeName>
</protein>
<keyword evidence="9" id="KW-0627">Porphyrin biosynthesis</keyword>
<evidence type="ECO:0000256" key="10">
    <source>
        <dbReference type="ARBA" id="ARBA00030685"/>
    </source>
</evidence>
<evidence type="ECO:0000256" key="4">
    <source>
        <dbReference type="ARBA" id="ARBA00005638"/>
    </source>
</evidence>
<dbReference type="EC" id="2.5.1.61" evidence="5"/>
<feature type="region of interest" description="Disordered" evidence="13">
    <location>
        <begin position="1"/>
        <end position="24"/>
    </location>
</feature>
<dbReference type="InterPro" id="IPR000860">
    <property type="entry name" value="HemC"/>
</dbReference>